<proteinExistence type="predicted"/>
<dbReference type="Gene3D" id="3.40.33.10">
    <property type="entry name" value="CAP"/>
    <property type="match status" value="2"/>
</dbReference>
<organism evidence="2 3">
    <name type="scientific">Paragonimus heterotremus</name>
    <dbReference type="NCBI Taxonomy" id="100268"/>
    <lineage>
        <taxon>Eukaryota</taxon>
        <taxon>Metazoa</taxon>
        <taxon>Spiralia</taxon>
        <taxon>Lophotrochozoa</taxon>
        <taxon>Platyhelminthes</taxon>
        <taxon>Trematoda</taxon>
        <taxon>Digenea</taxon>
        <taxon>Plagiorchiida</taxon>
        <taxon>Troglotremata</taxon>
        <taxon>Troglotrematidae</taxon>
        <taxon>Paragonimus</taxon>
    </lineage>
</organism>
<dbReference type="EMBL" id="LUCH01000385">
    <property type="protein sequence ID" value="KAF5405286.1"/>
    <property type="molecule type" value="Genomic_DNA"/>
</dbReference>
<dbReference type="PRINTS" id="PR00837">
    <property type="entry name" value="V5TPXLIKE"/>
</dbReference>
<reference evidence="2" key="1">
    <citation type="submission" date="2019-05" db="EMBL/GenBank/DDBJ databases">
        <title>Annotation for the trematode Paragonimus heterotremus.</title>
        <authorList>
            <person name="Choi Y.-J."/>
        </authorList>
    </citation>
    <scope>NUCLEOTIDE SEQUENCE</scope>
    <source>
        <strain evidence="2">LC</strain>
    </source>
</reference>
<dbReference type="InterPro" id="IPR035940">
    <property type="entry name" value="CAP_sf"/>
</dbReference>
<protein>
    <recommendedName>
        <fullName evidence="1">SCP domain-containing protein</fullName>
    </recommendedName>
</protein>
<dbReference type="Pfam" id="PF00188">
    <property type="entry name" value="CAP"/>
    <property type="match status" value="1"/>
</dbReference>
<dbReference type="InterPro" id="IPR001283">
    <property type="entry name" value="CRISP-related"/>
</dbReference>
<sequence>MPHWKANSILYRLQFSTVCLLLCTGLVTSKLTLEEKKLILKKHNALRQRIMQCGLPGQPPVQGYLHDLVWHEGLASKAAERANKCVTQAQPNKQNSGSSFSSIGQILIGNKGISHAIDVWSNQYKKYDFATNSCKGSTCLGYLQMVRESTKYVGCAVHECTSNPHYKSKKVIVCNYGPNEYVAGQRPYRRGSKVNCRISSTVVKSVLITKEQRVRILKEHNELRQRLLQCNVSRQPPVKGKLPALMWHDGLAKKAAEWAKHCPVARDEPKRRRIRHFEVVGQNVANSVNLSS</sequence>
<dbReference type="CDD" id="cd05380">
    <property type="entry name" value="CAP_euk"/>
    <property type="match status" value="2"/>
</dbReference>
<accession>A0A8J4TNB7</accession>
<dbReference type="SUPFAM" id="SSF55797">
    <property type="entry name" value="PR-1-like"/>
    <property type="match status" value="2"/>
</dbReference>
<evidence type="ECO:0000313" key="2">
    <source>
        <dbReference type="EMBL" id="KAF5405286.1"/>
    </source>
</evidence>
<dbReference type="Proteomes" id="UP000748531">
    <property type="component" value="Unassembled WGS sequence"/>
</dbReference>
<dbReference type="PANTHER" id="PTHR10334">
    <property type="entry name" value="CYSTEINE-RICH SECRETORY PROTEIN-RELATED"/>
    <property type="match status" value="1"/>
</dbReference>
<keyword evidence="3" id="KW-1185">Reference proteome</keyword>
<comment type="caution">
    <text evidence="2">The sequence shown here is derived from an EMBL/GenBank/DDBJ whole genome shotgun (WGS) entry which is preliminary data.</text>
</comment>
<feature type="domain" description="SCP" evidence="1">
    <location>
        <begin position="34"/>
        <end position="184"/>
    </location>
</feature>
<dbReference type="OrthoDB" id="43654at2759"/>
<dbReference type="AlphaFoldDB" id="A0A8J4TNB7"/>
<gene>
    <name evidence="2" type="ORF">PHET_01212</name>
</gene>
<dbReference type="SMART" id="SM00198">
    <property type="entry name" value="SCP"/>
    <property type="match status" value="1"/>
</dbReference>
<dbReference type="InterPro" id="IPR014044">
    <property type="entry name" value="CAP_dom"/>
</dbReference>
<evidence type="ECO:0000259" key="1">
    <source>
        <dbReference type="SMART" id="SM00198"/>
    </source>
</evidence>
<evidence type="ECO:0000313" key="3">
    <source>
        <dbReference type="Proteomes" id="UP000748531"/>
    </source>
</evidence>
<name>A0A8J4TNB7_9TREM</name>